<dbReference type="Pfam" id="PF23202">
    <property type="entry name" value="PAH_ZNF598"/>
    <property type="match status" value="1"/>
</dbReference>
<dbReference type="Pfam" id="PF23230">
    <property type="entry name" value="zf-C2H2_13"/>
    <property type="match status" value="1"/>
</dbReference>
<evidence type="ECO:0000256" key="12">
    <source>
        <dbReference type="PROSITE-ProRule" id="PRU00175"/>
    </source>
</evidence>
<keyword evidence="8" id="KW-0479">Metal-binding</keyword>
<gene>
    <name evidence="15" type="ORF">JR316_004000</name>
</gene>
<feature type="compositionally biased region" description="Gly residues" evidence="13">
    <location>
        <begin position="521"/>
        <end position="532"/>
    </location>
</feature>
<dbReference type="InterPro" id="IPR056437">
    <property type="entry name" value="Znf-C2H2_ZNF598/HEL2"/>
</dbReference>
<comment type="catalytic activity">
    <reaction evidence="1">
        <text>S-ubiquitinyl-[E2 ubiquitin-conjugating enzyme]-L-cysteine + [acceptor protein]-L-lysine = [E2 ubiquitin-conjugating enzyme]-L-cysteine + N(6)-ubiquitinyl-[acceptor protein]-L-lysine.</text>
        <dbReference type="EC" id="2.3.2.27"/>
    </reaction>
</comment>
<dbReference type="GO" id="GO:0005737">
    <property type="term" value="C:cytoplasm"/>
    <property type="evidence" value="ECO:0007669"/>
    <property type="project" value="UniProtKB-SubCell"/>
</dbReference>
<evidence type="ECO:0000256" key="7">
    <source>
        <dbReference type="ARBA" id="ARBA00022679"/>
    </source>
</evidence>
<evidence type="ECO:0000256" key="2">
    <source>
        <dbReference type="ARBA" id="ARBA00004496"/>
    </source>
</evidence>
<dbReference type="OrthoDB" id="3838338at2759"/>
<evidence type="ECO:0000256" key="1">
    <source>
        <dbReference type="ARBA" id="ARBA00000900"/>
    </source>
</evidence>
<keyword evidence="9 12" id="KW-0863">Zinc-finger</keyword>
<keyword evidence="6" id="KW-0597">Phosphoprotein</keyword>
<dbReference type="PROSITE" id="PS50089">
    <property type="entry name" value="ZF_RING_2"/>
    <property type="match status" value="1"/>
</dbReference>
<keyword evidence="5" id="KW-0963">Cytoplasm</keyword>
<feature type="region of interest" description="Disordered" evidence="13">
    <location>
        <begin position="1"/>
        <end position="48"/>
    </location>
</feature>
<evidence type="ECO:0000256" key="6">
    <source>
        <dbReference type="ARBA" id="ARBA00022553"/>
    </source>
</evidence>
<dbReference type="InterPro" id="IPR041888">
    <property type="entry name" value="RING-HC_ZNF598/HEL2"/>
</dbReference>
<evidence type="ECO:0000256" key="4">
    <source>
        <dbReference type="ARBA" id="ARBA00012483"/>
    </source>
</evidence>
<keyword evidence="7" id="KW-0808">Transferase</keyword>
<feature type="compositionally biased region" description="Low complexity" evidence="13">
    <location>
        <begin position="623"/>
        <end position="635"/>
    </location>
</feature>
<dbReference type="GO" id="GO:0043022">
    <property type="term" value="F:ribosome binding"/>
    <property type="evidence" value="ECO:0007669"/>
    <property type="project" value="TreeGrafter"/>
</dbReference>
<dbReference type="InterPro" id="IPR057634">
    <property type="entry name" value="PAH_ZNF598/HEL2"/>
</dbReference>
<dbReference type="PANTHER" id="PTHR22938:SF0">
    <property type="entry name" value="E3 UBIQUITIN-PROTEIN LIGASE ZNF598"/>
    <property type="match status" value="1"/>
</dbReference>
<dbReference type="GO" id="GO:0061630">
    <property type="term" value="F:ubiquitin protein ligase activity"/>
    <property type="evidence" value="ECO:0007669"/>
    <property type="project" value="UniProtKB-EC"/>
</dbReference>
<dbReference type="InterPro" id="IPR001841">
    <property type="entry name" value="Znf_RING"/>
</dbReference>
<evidence type="ECO:0000256" key="3">
    <source>
        <dbReference type="ARBA" id="ARBA00004906"/>
    </source>
</evidence>
<reference evidence="15" key="1">
    <citation type="submission" date="2021-02" db="EMBL/GenBank/DDBJ databases">
        <title>Psilocybe cubensis genome.</title>
        <authorList>
            <person name="Mckernan K.J."/>
            <person name="Crawford S."/>
            <person name="Trippe A."/>
            <person name="Kane L.T."/>
            <person name="Mclaughlin S."/>
        </authorList>
    </citation>
    <scope>NUCLEOTIDE SEQUENCE [LARGE SCALE GENOMIC DNA]</scope>
    <source>
        <strain evidence="15">MGC-MH-2018</strain>
    </source>
</reference>
<comment type="similarity">
    <text evidence="11">Belongs to the ZNF598/HEL2 family.</text>
</comment>
<evidence type="ECO:0000256" key="11">
    <source>
        <dbReference type="ARBA" id="ARBA00035113"/>
    </source>
</evidence>
<evidence type="ECO:0000259" key="14">
    <source>
        <dbReference type="PROSITE" id="PS50089"/>
    </source>
</evidence>
<dbReference type="SMART" id="SM00355">
    <property type="entry name" value="ZnF_C2H2"/>
    <property type="match status" value="2"/>
</dbReference>
<evidence type="ECO:0000256" key="9">
    <source>
        <dbReference type="ARBA" id="ARBA00022771"/>
    </source>
</evidence>
<evidence type="ECO:0000256" key="5">
    <source>
        <dbReference type="ARBA" id="ARBA00022490"/>
    </source>
</evidence>
<dbReference type="GO" id="GO:0008270">
    <property type="term" value="F:zinc ion binding"/>
    <property type="evidence" value="ECO:0007669"/>
    <property type="project" value="UniProtKB-KW"/>
</dbReference>
<feature type="region of interest" description="Disordered" evidence="13">
    <location>
        <begin position="516"/>
        <end position="694"/>
    </location>
</feature>
<feature type="region of interest" description="Disordered" evidence="13">
    <location>
        <begin position="265"/>
        <end position="354"/>
    </location>
</feature>
<feature type="compositionally biased region" description="Polar residues" evidence="13">
    <location>
        <begin position="644"/>
        <end position="660"/>
    </location>
</feature>
<dbReference type="AlphaFoldDB" id="A0A8H7Y1R1"/>
<dbReference type="EC" id="2.3.2.27" evidence="4"/>
<evidence type="ECO:0000313" key="15">
    <source>
        <dbReference type="EMBL" id="KAG5171911.1"/>
    </source>
</evidence>
<feature type="domain" description="RING-type" evidence="14">
    <location>
        <begin position="81"/>
        <end position="121"/>
    </location>
</feature>
<evidence type="ECO:0000256" key="13">
    <source>
        <dbReference type="SAM" id="MobiDB-lite"/>
    </source>
</evidence>
<dbReference type="SUPFAM" id="SSF57850">
    <property type="entry name" value="RING/U-box"/>
    <property type="match status" value="1"/>
</dbReference>
<name>A0A8H7Y1R1_PSICU</name>
<comment type="caution">
    <text evidence="15">The sequence shown here is derived from an EMBL/GenBank/DDBJ whole genome shotgun (WGS) entry which is preliminary data.</text>
</comment>
<feature type="compositionally biased region" description="Low complexity" evidence="13">
    <location>
        <begin position="533"/>
        <end position="543"/>
    </location>
</feature>
<evidence type="ECO:0000256" key="10">
    <source>
        <dbReference type="ARBA" id="ARBA00022833"/>
    </source>
</evidence>
<dbReference type="InterPro" id="IPR013087">
    <property type="entry name" value="Znf_C2H2_type"/>
</dbReference>
<dbReference type="CDD" id="cd16615">
    <property type="entry name" value="RING-HC_ZNF598"/>
    <property type="match status" value="1"/>
</dbReference>
<dbReference type="GO" id="GO:0016567">
    <property type="term" value="P:protein ubiquitination"/>
    <property type="evidence" value="ECO:0007669"/>
    <property type="project" value="TreeGrafter"/>
</dbReference>
<sequence length="694" mass="74336">MSAEVATQSRPATTESGRGTGKRANRSRGGNNNNRESNRNSRPATNTKGKEVVVAEGENSQVPVKQLAAVALSEDGDVEICFICAEPVKYYAVSECNHRTCHICAIRLRALYKKRDCTFCKEPQNHVIFTKSREDPYSSFTPESIPFKDAKLSVSFETQEMMEETLVLLRFTCADDECDYVGTGWGDLKLHARAMHGKLMCFLNYETLERHFNTAHFACTQTDCLARKFVVFNTALDLKAHMVEAHGGEMSARDKKDARRIQAEFAFEEVGYGGRHGRRDRDRDREPPPQQQQPQPSTSVPPRPAAGGNRRRDGFGGALTTEAGPTPAQSRQPPPRPETRPSTPQPTPESLDPANLERHGAFLTRLNTLAPNPTTAIPAVRAATRGYRFSETSARDLILTVWNVLDRNLEYTASIINAFVDLLDEEEKKRDLLESWNGFAIEQRRQFPDLVPVSFGTGYAGITSGRVLNAKHSTAARSSQSQQVWNRVALAANNAAPGSSTGAPRPKLLTPQTSQERFPALGGGASTSGGAGAASSSQPLAPSFRQAQRTTPWSGSSVQPSTLRSQSNPGPTSVNMRVSKSAGSKQPPPPKLSSALFPELPSSANSRSKPQVSGNVSLKNILGSSGVPAVAAWSSGSGGGAGPTTQTEGEGSAAPGTNSAGPGDAATTGGGAGKGKKSKGKQKQTLFTLGSFPT</sequence>
<dbReference type="Pfam" id="PF25447">
    <property type="entry name" value="RING_ZNF598"/>
    <property type="match status" value="1"/>
</dbReference>
<dbReference type="GO" id="GO:0072344">
    <property type="term" value="P:rescue of stalled ribosome"/>
    <property type="evidence" value="ECO:0007669"/>
    <property type="project" value="InterPro"/>
</dbReference>
<protein>
    <recommendedName>
        <fullName evidence="4">RING-type E3 ubiquitin transferase</fullName>
        <ecNumber evidence="4">2.3.2.27</ecNumber>
    </recommendedName>
</protein>
<feature type="compositionally biased region" description="Polar residues" evidence="13">
    <location>
        <begin position="1"/>
        <end position="17"/>
    </location>
</feature>
<proteinExistence type="inferred from homology"/>
<feature type="compositionally biased region" description="Polar residues" evidence="13">
    <location>
        <begin position="545"/>
        <end position="584"/>
    </location>
</feature>
<comment type="subcellular location">
    <subcellularLocation>
        <location evidence="2">Cytoplasm</location>
    </subcellularLocation>
</comment>
<organism evidence="15">
    <name type="scientific">Psilocybe cubensis</name>
    <name type="common">Psychedelic mushroom</name>
    <name type="synonym">Stropharia cubensis</name>
    <dbReference type="NCBI Taxonomy" id="181762"/>
    <lineage>
        <taxon>Eukaryota</taxon>
        <taxon>Fungi</taxon>
        <taxon>Dikarya</taxon>
        <taxon>Basidiomycota</taxon>
        <taxon>Agaricomycotina</taxon>
        <taxon>Agaricomycetes</taxon>
        <taxon>Agaricomycetidae</taxon>
        <taxon>Agaricales</taxon>
        <taxon>Agaricineae</taxon>
        <taxon>Strophariaceae</taxon>
        <taxon>Psilocybe</taxon>
    </lineage>
</organism>
<dbReference type="InterPro" id="IPR044288">
    <property type="entry name" value="ZNF598/HEL2"/>
</dbReference>
<keyword evidence="10" id="KW-0862">Zinc</keyword>
<dbReference type="EMBL" id="JAFIQS010000003">
    <property type="protein sequence ID" value="KAG5171911.1"/>
    <property type="molecule type" value="Genomic_DNA"/>
</dbReference>
<accession>A0A8H7Y1R1</accession>
<evidence type="ECO:0000256" key="8">
    <source>
        <dbReference type="ARBA" id="ARBA00022723"/>
    </source>
</evidence>
<feature type="compositionally biased region" description="Polar residues" evidence="13">
    <location>
        <begin position="602"/>
        <end position="618"/>
    </location>
</feature>
<comment type="pathway">
    <text evidence="3">Protein modification; protein ubiquitination.</text>
</comment>
<dbReference type="PANTHER" id="PTHR22938">
    <property type="entry name" value="ZINC FINGER PROTEIN 598"/>
    <property type="match status" value="1"/>
</dbReference>